<proteinExistence type="predicted"/>
<name>A0A4R6SYD8_9SPHI</name>
<evidence type="ECO:0000313" key="2">
    <source>
        <dbReference type="EMBL" id="TDQ11426.1"/>
    </source>
</evidence>
<accession>A0A4R6SYD8</accession>
<dbReference type="AlphaFoldDB" id="A0A4R6SYD8"/>
<comment type="caution">
    <text evidence="2">The sequence shown here is derived from an EMBL/GenBank/DDBJ whole genome shotgun (WGS) entry which is preliminary data.</text>
</comment>
<feature type="coiled-coil region" evidence="1">
    <location>
        <begin position="8"/>
        <end position="35"/>
    </location>
</feature>
<keyword evidence="3" id="KW-1185">Reference proteome</keyword>
<evidence type="ECO:0000256" key="1">
    <source>
        <dbReference type="SAM" id="Coils"/>
    </source>
</evidence>
<dbReference type="EMBL" id="SNYC01000003">
    <property type="protein sequence ID" value="TDQ11426.1"/>
    <property type="molecule type" value="Genomic_DNA"/>
</dbReference>
<organism evidence="2 3">
    <name type="scientific">Pedobacter metabolipauper</name>
    <dbReference type="NCBI Taxonomy" id="425513"/>
    <lineage>
        <taxon>Bacteria</taxon>
        <taxon>Pseudomonadati</taxon>
        <taxon>Bacteroidota</taxon>
        <taxon>Sphingobacteriia</taxon>
        <taxon>Sphingobacteriales</taxon>
        <taxon>Sphingobacteriaceae</taxon>
        <taxon>Pedobacter</taxon>
    </lineage>
</organism>
<protein>
    <recommendedName>
        <fullName evidence="4">Lipoprotein</fullName>
    </recommendedName>
</protein>
<sequence>MLALFSCSKSVEQKLEDLEKEQLAFEKKIDGIKDTAIRNQAKQFGSMLFWFKKIDIENQKPPTDTSYEENPFVILGDYPTMSGLTNNFLNGILIENNGDMSTKNELKVHYPFTFPFEPKITWNTVQFNNNSNLPVKSEYLEGDQQIQVVKSEYNNDNNVSVYYPEKETLRTIEPTFLSGTIEATIPKAVLQFKFTNNETGDTKEQNGIKVKLVSIKDHMVTVDVTTAGPTDPSVDPDKIDLIKVMATDKTNKFLDHSGSSTGPEDLMDFFQDILEKIMDHPEDVKKLEKEMEKMQKEHEEKNKNQTHYRAFFRGSVEDVVVYIFDYSKATKLKKALKLPAYSFSNSSDGRPIANIATTTTVYDRSLDDLLKQKAELTQGELSKEIKIEQKPYSKPNKAGQYEEKAQFSFEYPKLLSTLFMDDFRRYESLTNVSFYEDKGGSKLINIPKDSIDYNNGEGYIENPWVEFQVNRVEYNPAKFPVKPKLARGVIKVMLADIKKTSYAVNKLPAGIKVSGNKLIIDGNLVNTNNSNFYVKDKTGKYLKQITTLTNTKGDGFDVDRTVVTYYYGVPHTIERLEQSDLRTVDHSFEIVLTEEVKQARD</sequence>
<dbReference type="Proteomes" id="UP000295620">
    <property type="component" value="Unassembled WGS sequence"/>
</dbReference>
<keyword evidence="1" id="KW-0175">Coiled coil</keyword>
<gene>
    <name evidence="2" type="ORF">ATK78_0548</name>
</gene>
<evidence type="ECO:0008006" key="4">
    <source>
        <dbReference type="Google" id="ProtNLM"/>
    </source>
</evidence>
<reference evidence="2 3" key="1">
    <citation type="submission" date="2019-03" db="EMBL/GenBank/DDBJ databases">
        <title>Genomic Encyclopedia of Archaeal and Bacterial Type Strains, Phase II (KMG-II): from individual species to whole genera.</title>
        <authorList>
            <person name="Goeker M."/>
        </authorList>
    </citation>
    <scope>NUCLEOTIDE SEQUENCE [LARGE SCALE GENOMIC DNA]</scope>
    <source>
        <strain evidence="2 3">DSM 19035</strain>
    </source>
</reference>
<evidence type="ECO:0000313" key="3">
    <source>
        <dbReference type="Proteomes" id="UP000295620"/>
    </source>
</evidence>
<feature type="coiled-coil region" evidence="1">
    <location>
        <begin position="277"/>
        <end position="304"/>
    </location>
</feature>